<dbReference type="InterPro" id="IPR015943">
    <property type="entry name" value="WD40/YVTN_repeat-like_dom_sf"/>
</dbReference>
<reference evidence="7 8" key="1">
    <citation type="submission" date="2016-10" db="EMBL/GenBank/DDBJ databases">
        <authorList>
            <person name="de Groot N.N."/>
        </authorList>
    </citation>
    <scope>NUCLEOTIDE SEQUENCE [LARGE SCALE GENOMIC DNA]</scope>
    <source>
        <strain evidence="7 8">CGMCC 4.5506</strain>
    </source>
</reference>
<sequence length="660" mass="69082">MAVVGPYRVLAELGEGGMGRVLLGCGPDGRLVAVKVVHERFAGDGGFRARFRREVEASKAVSGAYTAAVVDADADAATPWLASVFVPGPSLREAVDAAGPLPGEPALRLAAGLATALGHIHRAGLVHRDVKPSNVLLTEDGPLLIDFGIVRAVDAGKGGDLTRSGWLIGSPAFMSPEQAMAEPVTPASDVFSLGSVVAAACTGASPFAGAATLQTLNKVVDAPADLTKLPAEVREVVRPCLAKDPADRPSPSELLDLIGPVRPSSRPWPSGVHELIRRRSHEVALLLDDDTTLQGPAPTSALPPTKVSAPSAPSVPAVTGTRRRLLVLAIVAVLVLAGVTTRTLWPSGEASPEKKEATGWRQTGTLDLHAPADWVLFSPDGTTMAVVYEDGTVQFRNHRSGEPLSQVFGPVDRSSAQAFTEDGDVFVTGADSGVLRGWSVPSAEEETAEVVLADHPRAVGLNRNARIAVVHLGGSDGVEAWELVGPVKLGLPETSAVVVSPDGSTLAYDPTPGPEGEATYPLQLWDVDSGRPVGKVLAPLEGDVQLSQFSTDNRMLVTLTKREGEAVVRLWDTATQNQIRPPFTVEDIDGGERIGIQLSPDGSGLILADNDTVRWLDLTEGRQKGPVLEGVSYASFTGEGNTLATTDGTGTVRFWHTPSG</sequence>
<dbReference type="InterPro" id="IPR000719">
    <property type="entry name" value="Prot_kinase_dom"/>
</dbReference>
<dbReference type="PANTHER" id="PTHR43289:SF34">
    <property type="entry name" value="SERINE_THREONINE-PROTEIN KINASE YBDM-RELATED"/>
    <property type="match status" value="1"/>
</dbReference>
<keyword evidence="3 7" id="KW-0418">Kinase</keyword>
<evidence type="ECO:0000256" key="5">
    <source>
        <dbReference type="SAM" id="MobiDB-lite"/>
    </source>
</evidence>
<dbReference type="InterPro" id="IPR001680">
    <property type="entry name" value="WD40_rpt"/>
</dbReference>
<dbReference type="GO" id="GO:0004674">
    <property type="term" value="F:protein serine/threonine kinase activity"/>
    <property type="evidence" value="ECO:0007669"/>
    <property type="project" value="UniProtKB-KW"/>
</dbReference>
<evidence type="ECO:0000313" key="8">
    <source>
        <dbReference type="Proteomes" id="UP000199494"/>
    </source>
</evidence>
<evidence type="ECO:0000256" key="2">
    <source>
        <dbReference type="ARBA" id="ARBA00022741"/>
    </source>
</evidence>
<accession>A0A1G6LIA7</accession>
<dbReference type="GO" id="GO:0005524">
    <property type="term" value="F:ATP binding"/>
    <property type="evidence" value="ECO:0007669"/>
    <property type="project" value="UniProtKB-UniRule"/>
</dbReference>
<dbReference type="PROSITE" id="PS50011">
    <property type="entry name" value="PROTEIN_KINASE_DOM"/>
    <property type="match status" value="1"/>
</dbReference>
<dbReference type="CDD" id="cd14014">
    <property type="entry name" value="STKc_PknB_like"/>
    <property type="match status" value="1"/>
</dbReference>
<dbReference type="STRING" id="530584.SAMN05421630_10269"/>
<dbReference type="InterPro" id="IPR011009">
    <property type="entry name" value="Kinase-like_dom_sf"/>
</dbReference>
<dbReference type="Pfam" id="PF00069">
    <property type="entry name" value="Pkinase"/>
    <property type="match status" value="1"/>
</dbReference>
<dbReference type="Gene3D" id="1.10.510.10">
    <property type="entry name" value="Transferase(Phosphotransferase) domain 1"/>
    <property type="match status" value="1"/>
</dbReference>
<dbReference type="InterPro" id="IPR008271">
    <property type="entry name" value="Ser/Thr_kinase_AS"/>
</dbReference>
<dbReference type="AlphaFoldDB" id="A0A1G6LIA7"/>
<evidence type="ECO:0000256" key="3">
    <source>
        <dbReference type="ARBA" id="ARBA00022777"/>
    </source>
</evidence>
<dbReference type="OrthoDB" id="9762169at2"/>
<gene>
    <name evidence="7" type="ORF">SAMN05421630_10269</name>
</gene>
<feature type="region of interest" description="Disordered" evidence="5">
    <location>
        <begin position="292"/>
        <end position="314"/>
    </location>
</feature>
<keyword evidence="2" id="KW-0547">Nucleotide-binding</keyword>
<dbReference type="InterPro" id="IPR017441">
    <property type="entry name" value="Protein_kinase_ATP_BS"/>
</dbReference>
<evidence type="ECO:0000256" key="1">
    <source>
        <dbReference type="ARBA" id="ARBA00022679"/>
    </source>
</evidence>
<dbReference type="Gene3D" id="2.130.10.10">
    <property type="entry name" value="YVTN repeat-like/Quinoprotein amine dehydrogenase"/>
    <property type="match status" value="2"/>
</dbReference>
<keyword evidence="4" id="KW-0067">ATP-binding</keyword>
<name>A0A1G6LIA7_9PSEU</name>
<feature type="domain" description="Protein kinase" evidence="6">
    <location>
        <begin position="7"/>
        <end position="276"/>
    </location>
</feature>
<keyword evidence="1" id="KW-0808">Transferase</keyword>
<dbReference type="Proteomes" id="UP000199494">
    <property type="component" value="Unassembled WGS sequence"/>
</dbReference>
<dbReference type="PROSITE" id="PS00107">
    <property type="entry name" value="PROTEIN_KINASE_ATP"/>
    <property type="match status" value="1"/>
</dbReference>
<dbReference type="PROSITE" id="PS00108">
    <property type="entry name" value="PROTEIN_KINASE_ST"/>
    <property type="match status" value="1"/>
</dbReference>
<dbReference type="SUPFAM" id="SSF56112">
    <property type="entry name" value="Protein kinase-like (PK-like)"/>
    <property type="match status" value="1"/>
</dbReference>
<proteinExistence type="predicted"/>
<evidence type="ECO:0000256" key="4">
    <source>
        <dbReference type="ARBA" id="ARBA00022840"/>
    </source>
</evidence>
<organism evidence="7 8">
    <name type="scientific">Prauserella marina</name>
    <dbReference type="NCBI Taxonomy" id="530584"/>
    <lineage>
        <taxon>Bacteria</taxon>
        <taxon>Bacillati</taxon>
        <taxon>Actinomycetota</taxon>
        <taxon>Actinomycetes</taxon>
        <taxon>Pseudonocardiales</taxon>
        <taxon>Pseudonocardiaceae</taxon>
        <taxon>Prauserella</taxon>
    </lineage>
</organism>
<dbReference type="SMART" id="SM00220">
    <property type="entry name" value="S_TKc"/>
    <property type="match status" value="1"/>
</dbReference>
<evidence type="ECO:0000313" key="7">
    <source>
        <dbReference type="EMBL" id="SDC42949.1"/>
    </source>
</evidence>
<dbReference type="InterPro" id="IPR011047">
    <property type="entry name" value="Quinoprotein_ADH-like_sf"/>
</dbReference>
<dbReference type="SMART" id="SM00320">
    <property type="entry name" value="WD40"/>
    <property type="match status" value="3"/>
</dbReference>
<dbReference type="SUPFAM" id="SSF50998">
    <property type="entry name" value="Quinoprotein alcohol dehydrogenase-like"/>
    <property type="match status" value="1"/>
</dbReference>
<evidence type="ECO:0000259" key="6">
    <source>
        <dbReference type="PROSITE" id="PS50011"/>
    </source>
</evidence>
<keyword evidence="8" id="KW-1185">Reference proteome</keyword>
<dbReference type="Gene3D" id="3.30.200.20">
    <property type="entry name" value="Phosphorylase Kinase, domain 1"/>
    <property type="match status" value="1"/>
</dbReference>
<dbReference type="EMBL" id="FMZE01000002">
    <property type="protein sequence ID" value="SDC42949.1"/>
    <property type="molecule type" value="Genomic_DNA"/>
</dbReference>
<dbReference type="PANTHER" id="PTHR43289">
    <property type="entry name" value="MITOGEN-ACTIVATED PROTEIN KINASE KINASE KINASE 20-RELATED"/>
    <property type="match status" value="1"/>
</dbReference>
<keyword evidence="7" id="KW-0723">Serine/threonine-protein kinase</keyword>
<protein>
    <submittedName>
        <fullName evidence="7">Serine/threonine protein kinase</fullName>
    </submittedName>
</protein>